<evidence type="ECO:0000256" key="1">
    <source>
        <dbReference type="ARBA" id="ARBA00010641"/>
    </source>
</evidence>
<keyword evidence="9" id="KW-1185">Reference proteome</keyword>
<dbReference type="Pfam" id="PF04542">
    <property type="entry name" value="Sigma70_r2"/>
    <property type="match status" value="1"/>
</dbReference>
<name>A0A1H9XT04_9MICO</name>
<keyword evidence="2" id="KW-0805">Transcription regulation</keyword>
<evidence type="ECO:0000313" key="8">
    <source>
        <dbReference type="EMBL" id="SES49302.1"/>
    </source>
</evidence>
<gene>
    <name evidence="8" type="ORF">SAMN05216199_0323</name>
</gene>
<dbReference type="EMBL" id="FOHB01000012">
    <property type="protein sequence ID" value="SES49302.1"/>
    <property type="molecule type" value="Genomic_DNA"/>
</dbReference>
<keyword evidence="5" id="KW-0804">Transcription</keyword>
<evidence type="ECO:0000256" key="2">
    <source>
        <dbReference type="ARBA" id="ARBA00023015"/>
    </source>
</evidence>
<dbReference type="SUPFAM" id="SSF88659">
    <property type="entry name" value="Sigma3 and sigma4 domains of RNA polymerase sigma factors"/>
    <property type="match status" value="1"/>
</dbReference>
<reference evidence="9" key="1">
    <citation type="submission" date="2016-10" db="EMBL/GenBank/DDBJ databases">
        <authorList>
            <person name="Varghese N."/>
            <person name="Submissions S."/>
        </authorList>
    </citation>
    <scope>NUCLEOTIDE SEQUENCE [LARGE SCALE GENOMIC DNA]</scope>
    <source>
        <strain evidence="9">CGMCC 1.6963</strain>
    </source>
</reference>
<keyword evidence="4" id="KW-0238">DNA-binding</keyword>
<keyword evidence="3" id="KW-0731">Sigma factor</keyword>
<dbReference type="Gene3D" id="1.10.10.10">
    <property type="entry name" value="Winged helix-like DNA-binding domain superfamily/Winged helix DNA-binding domain"/>
    <property type="match status" value="1"/>
</dbReference>
<dbReference type="PANTHER" id="PTHR43133">
    <property type="entry name" value="RNA POLYMERASE ECF-TYPE SIGMA FACTO"/>
    <property type="match status" value="1"/>
</dbReference>
<dbReference type="GO" id="GO:0006352">
    <property type="term" value="P:DNA-templated transcription initiation"/>
    <property type="evidence" value="ECO:0007669"/>
    <property type="project" value="InterPro"/>
</dbReference>
<dbReference type="InterPro" id="IPR013324">
    <property type="entry name" value="RNA_pol_sigma_r3/r4-like"/>
</dbReference>
<dbReference type="InterPro" id="IPR007630">
    <property type="entry name" value="RNA_pol_sigma70_r4"/>
</dbReference>
<feature type="domain" description="RNA polymerase sigma-70 region 4" evidence="7">
    <location>
        <begin position="249"/>
        <end position="294"/>
    </location>
</feature>
<dbReference type="AlphaFoldDB" id="A0A1H9XT04"/>
<evidence type="ECO:0000259" key="7">
    <source>
        <dbReference type="Pfam" id="PF04545"/>
    </source>
</evidence>
<dbReference type="NCBIfam" id="TIGR02937">
    <property type="entry name" value="sigma70-ECF"/>
    <property type="match status" value="1"/>
</dbReference>
<dbReference type="PANTHER" id="PTHR43133:SF57">
    <property type="entry name" value="RNA POLYMERASE SIGMA-70 FACTOR"/>
    <property type="match status" value="1"/>
</dbReference>
<evidence type="ECO:0000256" key="4">
    <source>
        <dbReference type="ARBA" id="ARBA00023125"/>
    </source>
</evidence>
<dbReference type="Proteomes" id="UP000199019">
    <property type="component" value="Unassembled WGS sequence"/>
</dbReference>
<dbReference type="InterPro" id="IPR036388">
    <property type="entry name" value="WH-like_DNA-bd_sf"/>
</dbReference>
<evidence type="ECO:0000259" key="6">
    <source>
        <dbReference type="Pfam" id="PF04542"/>
    </source>
</evidence>
<evidence type="ECO:0000313" key="9">
    <source>
        <dbReference type="Proteomes" id="UP000199019"/>
    </source>
</evidence>
<evidence type="ECO:0000256" key="5">
    <source>
        <dbReference type="ARBA" id="ARBA00023163"/>
    </source>
</evidence>
<sequence>MGRGSPDISRDFVETGRREVGRIRMPSSRRVASVIAARRHARFPGGPFPAAWSTSLVPAGHAHRPASSRDHGLPGATTQMLGSLRVLLSLAEGAEVTGGGVGAGGGDGASRAGFAPGAAPQDFERVSALVELAQKGDAEAFGLLYERYVDVVYRYVYVRVGSTQVAEDLTSETFLRALRRMDSFSWQGRDIAAWFITIARNLITDNAKSARFRLEVTTADMLDADEHVDAPEAEVLQRLRDTRLLEAVKNLKPEQAECVVLRFLQGLTLAETAAVLGKSEGAVKQLQLRAVRALHRELADVDL</sequence>
<accession>A0A1H9XT04</accession>
<organism evidence="8 9">
    <name type="scientific">Pedococcus cremeus</name>
    <dbReference type="NCBI Taxonomy" id="587636"/>
    <lineage>
        <taxon>Bacteria</taxon>
        <taxon>Bacillati</taxon>
        <taxon>Actinomycetota</taxon>
        <taxon>Actinomycetes</taxon>
        <taxon>Micrococcales</taxon>
        <taxon>Intrasporangiaceae</taxon>
        <taxon>Pedococcus</taxon>
    </lineage>
</organism>
<comment type="similarity">
    <text evidence="1">Belongs to the sigma-70 factor family. ECF subfamily.</text>
</comment>
<dbReference type="SUPFAM" id="SSF88946">
    <property type="entry name" value="Sigma2 domain of RNA polymerase sigma factors"/>
    <property type="match status" value="1"/>
</dbReference>
<dbReference type="Gene3D" id="1.10.1740.10">
    <property type="match status" value="1"/>
</dbReference>
<dbReference type="CDD" id="cd06171">
    <property type="entry name" value="Sigma70_r4"/>
    <property type="match status" value="1"/>
</dbReference>
<dbReference type="GO" id="GO:0003677">
    <property type="term" value="F:DNA binding"/>
    <property type="evidence" value="ECO:0007669"/>
    <property type="project" value="UniProtKB-KW"/>
</dbReference>
<proteinExistence type="inferred from homology"/>
<dbReference type="InterPro" id="IPR007627">
    <property type="entry name" value="RNA_pol_sigma70_r2"/>
</dbReference>
<protein>
    <submittedName>
        <fullName evidence="8">RNA polymerase sigma-70 factor, TIGR02952 family</fullName>
    </submittedName>
</protein>
<dbReference type="GO" id="GO:0016987">
    <property type="term" value="F:sigma factor activity"/>
    <property type="evidence" value="ECO:0007669"/>
    <property type="project" value="UniProtKB-KW"/>
</dbReference>
<dbReference type="Pfam" id="PF04545">
    <property type="entry name" value="Sigma70_r4"/>
    <property type="match status" value="1"/>
</dbReference>
<dbReference type="InterPro" id="IPR013325">
    <property type="entry name" value="RNA_pol_sigma_r2"/>
</dbReference>
<feature type="domain" description="RNA polymerase sigma-70 region 2" evidence="6">
    <location>
        <begin position="144"/>
        <end position="211"/>
    </location>
</feature>
<dbReference type="InterPro" id="IPR014284">
    <property type="entry name" value="RNA_pol_sigma-70_dom"/>
</dbReference>
<dbReference type="STRING" id="587636.SAMN05216199_0323"/>
<dbReference type="InterPro" id="IPR039425">
    <property type="entry name" value="RNA_pol_sigma-70-like"/>
</dbReference>
<evidence type="ECO:0000256" key="3">
    <source>
        <dbReference type="ARBA" id="ARBA00023082"/>
    </source>
</evidence>